<evidence type="ECO:0000313" key="2">
    <source>
        <dbReference type="EMBL" id="EGF89691.1"/>
    </source>
</evidence>
<protein>
    <recommendedName>
        <fullName evidence="4">Membrane fusogenic activity family protein</fullName>
    </recommendedName>
</protein>
<organism evidence="2 3">
    <name type="scientific">Asticcacaulis biprosthecium C19</name>
    <dbReference type="NCBI Taxonomy" id="715226"/>
    <lineage>
        <taxon>Bacteria</taxon>
        <taxon>Pseudomonadati</taxon>
        <taxon>Pseudomonadota</taxon>
        <taxon>Alphaproteobacteria</taxon>
        <taxon>Caulobacterales</taxon>
        <taxon>Caulobacteraceae</taxon>
        <taxon>Asticcacaulis</taxon>
    </lineage>
</organism>
<reference evidence="3" key="1">
    <citation type="submission" date="2011-03" db="EMBL/GenBank/DDBJ databases">
        <title>Draft genome sequence of Brevundimonas diminuta.</title>
        <authorList>
            <person name="Brown P.J.B."/>
            <person name="Buechlein A."/>
            <person name="Hemmerich C."/>
            <person name="Brun Y.V."/>
        </authorList>
    </citation>
    <scope>NUCLEOTIDE SEQUENCE [LARGE SCALE GENOMIC DNA]</scope>
    <source>
        <strain evidence="3">C19</strain>
    </source>
</reference>
<dbReference type="OrthoDB" id="7392124at2"/>
<dbReference type="STRING" id="715226.ABI_41140"/>
<proteinExistence type="predicted"/>
<dbReference type="RefSeq" id="WP_006274886.1">
    <property type="nucleotide sequence ID" value="NZ_GL883080.1"/>
</dbReference>
<evidence type="ECO:0000313" key="3">
    <source>
        <dbReference type="Proteomes" id="UP000006512"/>
    </source>
</evidence>
<gene>
    <name evidence="2" type="ORF">ABI_41140</name>
</gene>
<accession>F4QSH1</accession>
<feature type="compositionally biased region" description="Basic and acidic residues" evidence="1">
    <location>
        <begin position="101"/>
        <end position="110"/>
    </location>
</feature>
<dbReference type="Proteomes" id="UP000006512">
    <property type="component" value="Unassembled WGS sequence"/>
</dbReference>
<dbReference type="InterPro" id="IPR007475">
    <property type="entry name" value="UbiK"/>
</dbReference>
<dbReference type="HOGENOM" id="CLU_154412_1_2_5"/>
<dbReference type="Pfam" id="PF04380">
    <property type="entry name" value="BMFP"/>
    <property type="match status" value="1"/>
</dbReference>
<evidence type="ECO:0008006" key="4">
    <source>
        <dbReference type="Google" id="ProtNLM"/>
    </source>
</evidence>
<dbReference type="AlphaFoldDB" id="F4QSH1"/>
<keyword evidence="3" id="KW-1185">Reference proteome</keyword>
<feature type="region of interest" description="Disordered" evidence="1">
    <location>
        <begin position="73"/>
        <end position="110"/>
    </location>
</feature>
<name>F4QSH1_9CAUL</name>
<sequence length="110" mass="11824">MQSQNPFLDELAKMTTSAMSLAQAAGEEAKTAFRSQADRFVADMDLVRRDELEALKAEIADLKAQVTAALKERSVSATQDALKERSVSTADTSAKPKGKGVKPDVDLPVD</sequence>
<dbReference type="EMBL" id="GL883080">
    <property type="protein sequence ID" value="EGF89691.1"/>
    <property type="molecule type" value="Genomic_DNA"/>
</dbReference>
<evidence type="ECO:0000256" key="1">
    <source>
        <dbReference type="SAM" id="MobiDB-lite"/>
    </source>
</evidence>
<dbReference type="eggNOG" id="COG2960">
    <property type="taxonomic scope" value="Bacteria"/>
</dbReference>